<feature type="domain" description="Antitoxin SocA-like Panacea" evidence="1">
    <location>
        <begin position="23"/>
        <end position="115"/>
    </location>
</feature>
<gene>
    <name evidence="2" type="ORF">FrCorBMG51_08560</name>
</gene>
<name>A0ABR5F5B9_9ACTN</name>
<comment type="caution">
    <text evidence="2">The sequence shown here is derived from an EMBL/GenBank/DDBJ whole genome shotgun (WGS) entry which is preliminary data.</text>
</comment>
<evidence type="ECO:0000313" key="2">
    <source>
        <dbReference type="EMBL" id="KLL11863.1"/>
    </source>
</evidence>
<dbReference type="Pfam" id="PF13274">
    <property type="entry name" value="SocA_Panacea"/>
    <property type="match status" value="1"/>
</dbReference>
<dbReference type="RefSeq" id="WP_047222555.1">
    <property type="nucleotide sequence ID" value="NZ_JWIO01000010.1"/>
</dbReference>
<keyword evidence="3" id="KW-1185">Reference proteome</keyword>
<evidence type="ECO:0000313" key="3">
    <source>
        <dbReference type="Proteomes" id="UP000035425"/>
    </source>
</evidence>
<sequence length="161" mass="17941">MPSVHDVAAYILDKAGPMTAMKLQKLVYYSQAWHFVWDDEVLFPEPIEAWANGPVVPALYAKHRGRYTVEAPWPGGRIDALTDAQRESIDEVLNAYGDFTAQQLSVLSHSERPWQEARQGLQPLERGSEVIDPAVMADYYGSLLQEGSPSEPVRGSTVPED</sequence>
<dbReference type="EMBL" id="JWIO01000010">
    <property type="protein sequence ID" value="KLL11863.1"/>
    <property type="molecule type" value="Genomic_DNA"/>
</dbReference>
<reference evidence="2 3" key="1">
    <citation type="submission" date="2014-12" db="EMBL/GenBank/DDBJ databases">
        <title>Frankia sp. BMG5.1 draft genome.</title>
        <authorList>
            <person name="Gtari M."/>
            <person name="Ghodhbane-Gtari F."/>
            <person name="Nouioui I."/>
            <person name="Ktari A."/>
            <person name="Hezbri K."/>
            <person name="Mimouni W."/>
            <person name="Sbissi I."/>
            <person name="Ayari A."/>
            <person name="Yamanaka T."/>
            <person name="Normand P."/>
            <person name="Tisa L.S."/>
            <person name="Boudabous A."/>
        </authorList>
    </citation>
    <scope>NUCLEOTIDE SEQUENCE [LARGE SCALE GENOMIC DNA]</scope>
    <source>
        <strain evidence="2 3">BMG5.1</strain>
    </source>
</reference>
<evidence type="ECO:0000259" key="1">
    <source>
        <dbReference type="Pfam" id="PF13274"/>
    </source>
</evidence>
<proteinExistence type="predicted"/>
<accession>A0ABR5F5B9</accession>
<dbReference type="InterPro" id="IPR025272">
    <property type="entry name" value="SocA_Panacea"/>
</dbReference>
<dbReference type="Proteomes" id="UP000035425">
    <property type="component" value="Unassembled WGS sequence"/>
</dbReference>
<protein>
    <submittedName>
        <fullName evidence="2">Prophage ps3 protein 01</fullName>
    </submittedName>
</protein>
<organism evidence="2 3">
    <name type="scientific">Protofrankia coriariae</name>
    <dbReference type="NCBI Taxonomy" id="1562887"/>
    <lineage>
        <taxon>Bacteria</taxon>
        <taxon>Bacillati</taxon>
        <taxon>Actinomycetota</taxon>
        <taxon>Actinomycetes</taxon>
        <taxon>Frankiales</taxon>
        <taxon>Frankiaceae</taxon>
        <taxon>Protofrankia</taxon>
    </lineage>
</organism>